<dbReference type="PANTHER" id="PTHR11346:SF176">
    <property type="entry name" value="32 KDA BETA-GALACTOSIDE-BINDING LECTIN LEC-3"/>
    <property type="match status" value="1"/>
</dbReference>
<feature type="region of interest" description="Disordered" evidence="3">
    <location>
        <begin position="198"/>
        <end position="218"/>
    </location>
</feature>
<dbReference type="AlphaFoldDB" id="A0A182P0R4"/>
<dbReference type="Pfam" id="PF00337">
    <property type="entry name" value="Gal-bind_lectin"/>
    <property type="match status" value="1"/>
</dbReference>
<keyword evidence="6" id="KW-1185">Reference proteome</keyword>
<dbReference type="EnsemblMetazoa" id="AEPI000496-RA">
    <property type="protein sequence ID" value="AEPI000496-PA"/>
    <property type="gene ID" value="AEPI000496"/>
</dbReference>
<dbReference type="InterPro" id="IPR001079">
    <property type="entry name" value="Galectin_CRD"/>
</dbReference>
<dbReference type="PRINTS" id="PR01217">
    <property type="entry name" value="PRICHEXTENSN"/>
</dbReference>
<proteinExistence type="predicted"/>
<dbReference type="SMART" id="SM00908">
    <property type="entry name" value="Gal-bind_lectin"/>
    <property type="match status" value="1"/>
</dbReference>
<evidence type="ECO:0000313" key="6">
    <source>
        <dbReference type="Proteomes" id="UP000075885"/>
    </source>
</evidence>
<reference evidence="5" key="2">
    <citation type="submission" date="2020-05" db="UniProtKB">
        <authorList>
            <consortium name="EnsemblMetazoa"/>
        </authorList>
    </citation>
    <scope>IDENTIFICATION</scope>
    <source>
        <strain evidence="5">Epiroticus2</strain>
    </source>
</reference>
<evidence type="ECO:0000256" key="1">
    <source>
        <dbReference type="ARBA" id="ARBA00022734"/>
    </source>
</evidence>
<dbReference type="VEuPathDB" id="VectorBase:AEPI000496"/>
<dbReference type="CDD" id="cd00070">
    <property type="entry name" value="GLECT"/>
    <property type="match status" value="1"/>
</dbReference>
<dbReference type="SUPFAM" id="SSF49899">
    <property type="entry name" value="Concanavalin A-like lectins/glucanases"/>
    <property type="match status" value="1"/>
</dbReference>
<dbReference type="GO" id="GO:0030246">
    <property type="term" value="F:carbohydrate binding"/>
    <property type="evidence" value="ECO:0007669"/>
    <property type="project" value="UniProtKB-UniRule"/>
</dbReference>
<dbReference type="Proteomes" id="UP000075885">
    <property type="component" value="Unassembled WGS sequence"/>
</dbReference>
<dbReference type="PANTHER" id="PTHR11346">
    <property type="entry name" value="GALECTIN"/>
    <property type="match status" value="1"/>
</dbReference>
<evidence type="ECO:0000256" key="2">
    <source>
        <dbReference type="RuleBase" id="RU102079"/>
    </source>
</evidence>
<evidence type="ECO:0000256" key="3">
    <source>
        <dbReference type="SAM" id="MobiDB-lite"/>
    </source>
</evidence>
<dbReference type="GO" id="GO:0016936">
    <property type="term" value="F:galactoside binding"/>
    <property type="evidence" value="ECO:0007669"/>
    <property type="project" value="TreeGrafter"/>
</dbReference>
<dbReference type="InterPro" id="IPR013320">
    <property type="entry name" value="ConA-like_dom_sf"/>
</dbReference>
<reference evidence="6" key="1">
    <citation type="submission" date="2013-03" db="EMBL/GenBank/DDBJ databases">
        <title>The Genome Sequence of Anopheles epiroticus epiroticus2.</title>
        <authorList>
            <consortium name="The Broad Institute Genomics Platform"/>
            <person name="Neafsey D.E."/>
            <person name="Howell P."/>
            <person name="Walker B."/>
            <person name="Young S.K."/>
            <person name="Zeng Q."/>
            <person name="Gargeya S."/>
            <person name="Fitzgerald M."/>
            <person name="Haas B."/>
            <person name="Abouelleil A."/>
            <person name="Allen A.W."/>
            <person name="Alvarado L."/>
            <person name="Arachchi H.M."/>
            <person name="Berlin A.M."/>
            <person name="Chapman S.B."/>
            <person name="Gainer-Dewar J."/>
            <person name="Goldberg J."/>
            <person name="Griggs A."/>
            <person name="Gujja S."/>
            <person name="Hansen M."/>
            <person name="Howarth C."/>
            <person name="Imamovic A."/>
            <person name="Ireland A."/>
            <person name="Larimer J."/>
            <person name="McCowan C."/>
            <person name="Murphy C."/>
            <person name="Pearson M."/>
            <person name="Poon T.W."/>
            <person name="Priest M."/>
            <person name="Roberts A."/>
            <person name="Saif S."/>
            <person name="Shea T."/>
            <person name="Sisk P."/>
            <person name="Sykes S."/>
            <person name="Wortman J."/>
            <person name="Nusbaum C."/>
            <person name="Birren B."/>
        </authorList>
    </citation>
    <scope>NUCLEOTIDE SEQUENCE [LARGE SCALE GENOMIC DNA]</scope>
    <source>
        <strain evidence="6">Epiroticus2</strain>
    </source>
</reference>
<evidence type="ECO:0000313" key="5">
    <source>
        <dbReference type="EnsemblMetazoa" id="AEPI000496-PA"/>
    </source>
</evidence>
<protein>
    <recommendedName>
        <fullName evidence="2">Galectin</fullName>
    </recommendedName>
</protein>
<dbReference type="Gene3D" id="2.60.120.200">
    <property type="match status" value="1"/>
</dbReference>
<keyword evidence="1 2" id="KW-0430">Lectin</keyword>
<dbReference type="FunFam" id="2.60.120.200:FF:000256">
    <property type="entry name" value="Galectin"/>
    <property type="match status" value="1"/>
</dbReference>
<dbReference type="InterPro" id="IPR044156">
    <property type="entry name" value="Galectin-like"/>
</dbReference>
<dbReference type="SMART" id="SM00276">
    <property type="entry name" value="GLECT"/>
    <property type="match status" value="1"/>
</dbReference>
<feature type="domain" description="Galectin" evidence="4">
    <location>
        <begin position="13"/>
        <end position="146"/>
    </location>
</feature>
<sequence>MATIPQYSPTLPFLGLIPGGLSPGRMLRIKGIITNHGERCQIYIQSGAAVNPRDDVMLHISIRPNEHAIVRNTIQNQVVGPEERYGGCPIQYGVPFDLLVLAETLQYKIAINGVHFCTFAHRLPLHRAQFISISAGGGTIYSILTEADVPGSVPANPYPPIVHPPAAPPYAPPMGFVPNPPPSNLPPPPPYTPLPTHPIGGGSGHYPGAGGYPPPPPPPMMPGYPHYPSPPSGAPLPAAVPFSVLFKEELQAKVEQM</sequence>
<evidence type="ECO:0000259" key="4">
    <source>
        <dbReference type="PROSITE" id="PS51304"/>
    </source>
</evidence>
<organism evidence="5 6">
    <name type="scientific">Anopheles epiroticus</name>
    <dbReference type="NCBI Taxonomy" id="199890"/>
    <lineage>
        <taxon>Eukaryota</taxon>
        <taxon>Metazoa</taxon>
        <taxon>Ecdysozoa</taxon>
        <taxon>Arthropoda</taxon>
        <taxon>Hexapoda</taxon>
        <taxon>Insecta</taxon>
        <taxon>Pterygota</taxon>
        <taxon>Neoptera</taxon>
        <taxon>Endopterygota</taxon>
        <taxon>Diptera</taxon>
        <taxon>Nematocera</taxon>
        <taxon>Culicoidea</taxon>
        <taxon>Culicidae</taxon>
        <taxon>Anophelinae</taxon>
        <taxon>Anopheles</taxon>
    </lineage>
</organism>
<feature type="compositionally biased region" description="Gly residues" evidence="3">
    <location>
        <begin position="199"/>
        <end position="211"/>
    </location>
</feature>
<dbReference type="STRING" id="199890.A0A182P0R4"/>
<accession>A0A182P0R4</accession>
<dbReference type="PROSITE" id="PS51304">
    <property type="entry name" value="GALECTIN"/>
    <property type="match status" value="1"/>
</dbReference>
<name>A0A182P0R4_9DIPT</name>